<keyword evidence="3" id="KW-1185">Reference proteome</keyword>
<evidence type="ECO:0000313" key="2">
    <source>
        <dbReference type="EMBL" id="CAF1629442.1"/>
    </source>
</evidence>
<evidence type="ECO:0000259" key="1">
    <source>
        <dbReference type="PROSITE" id="PS50053"/>
    </source>
</evidence>
<dbReference type="InterPro" id="IPR029071">
    <property type="entry name" value="Ubiquitin-like_domsf"/>
</dbReference>
<sequence>MAAQSVKLTSFVYEDLIRQIQFIQTHVIQLTNYLNDRCQTDLKSRSFSFSDPFGNEITQKFMDHEIIDIIFKKYVTEYIPKHLRPFIKIGKMYHGHIQLMHEHELKFNASQFRDGFQFIACCEITIWVGDYESSIYRQVVMPVRLLDSIESVNNGLKIPPKITNVEFKSLRNDRNMKPTRDNWDQGKPLVSSDTIGSSQLYQNDTILMAKLIQPHADSAHSSPTFQIFVRTLKGQVITLTVRSDMSICDVKILIQNSEGSSPDTQRLIFAGKQLEDDRTLADYNIQKESTLQMVLRLRGGMYHFTS</sequence>
<dbReference type="SMART" id="SM00213">
    <property type="entry name" value="UBQ"/>
    <property type="match status" value="1"/>
</dbReference>
<accession>A0A816D166</accession>
<dbReference type="InterPro" id="IPR000626">
    <property type="entry name" value="Ubiquitin-like_dom"/>
</dbReference>
<name>A0A816D166_ADIRI</name>
<dbReference type="InterPro" id="IPR019956">
    <property type="entry name" value="Ubiquitin_dom"/>
</dbReference>
<dbReference type="PANTHER" id="PTHR10666">
    <property type="entry name" value="UBIQUITIN"/>
    <property type="match status" value="1"/>
</dbReference>
<feature type="domain" description="Ubiquitin-like" evidence="1">
    <location>
        <begin position="225"/>
        <end position="300"/>
    </location>
</feature>
<dbReference type="PRINTS" id="PR00348">
    <property type="entry name" value="UBIQUITIN"/>
</dbReference>
<proteinExistence type="predicted"/>
<organism evidence="2 3">
    <name type="scientific">Adineta ricciae</name>
    <name type="common">Rotifer</name>
    <dbReference type="NCBI Taxonomy" id="249248"/>
    <lineage>
        <taxon>Eukaryota</taxon>
        <taxon>Metazoa</taxon>
        <taxon>Spiralia</taxon>
        <taxon>Gnathifera</taxon>
        <taxon>Rotifera</taxon>
        <taxon>Eurotatoria</taxon>
        <taxon>Bdelloidea</taxon>
        <taxon>Adinetida</taxon>
        <taxon>Adinetidae</taxon>
        <taxon>Adineta</taxon>
    </lineage>
</organism>
<dbReference type="InterPro" id="IPR050158">
    <property type="entry name" value="Ubiquitin_ubiquitin-like"/>
</dbReference>
<protein>
    <recommendedName>
        <fullName evidence="1">Ubiquitin-like domain-containing protein</fullName>
    </recommendedName>
</protein>
<dbReference type="FunFam" id="3.10.20.90:FF:000222">
    <property type="entry name" value="Polyubiquitin 5"/>
    <property type="match status" value="1"/>
</dbReference>
<gene>
    <name evidence="2" type="ORF">XAT740_LOCUS51402</name>
</gene>
<dbReference type="EMBL" id="CAJNOR010008158">
    <property type="protein sequence ID" value="CAF1629442.1"/>
    <property type="molecule type" value="Genomic_DNA"/>
</dbReference>
<dbReference type="Pfam" id="PF00240">
    <property type="entry name" value="ubiquitin"/>
    <property type="match status" value="1"/>
</dbReference>
<reference evidence="2" key="1">
    <citation type="submission" date="2021-02" db="EMBL/GenBank/DDBJ databases">
        <authorList>
            <person name="Nowell W R."/>
        </authorList>
    </citation>
    <scope>NUCLEOTIDE SEQUENCE</scope>
</reference>
<evidence type="ECO:0000313" key="3">
    <source>
        <dbReference type="Proteomes" id="UP000663828"/>
    </source>
</evidence>
<dbReference type="AlphaFoldDB" id="A0A816D166"/>
<dbReference type="Proteomes" id="UP000663828">
    <property type="component" value="Unassembled WGS sequence"/>
</dbReference>
<comment type="caution">
    <text evidence="2">The sequence shown here is derived from an EMBL/GenBank/DDBJ whole genome shotgun (WGS) entry which is preliminary data.</text>
</comment>
<feature type="non-terminal residue" evidence="2">
    <location>
        <position position="306"/>
    </location>
</feature>
<dbReference type="SUPFAM" id="SSF54236">
    <property type="entry name" value="Ubiquitin-like"/>
    <property type="match status" value="1"/>
</dbReference>
<dbReference type="Gene3D" id="3.10.20.90">
    <property type="entry name" value="Phosphatidylinositol 3-kinase Catalytic Subunit, Chain A, domain 1"/>
    <property type="match status" value="1"/>
</dbReference>
<dbReference type="PROSITE" id="PS50053">
    <property type="entry name" value="UBIQUITIN_2"/>
    <property type="match status" value="1"/>
</dbReference>